<dbReference type="Proteomes" id="UP001334501">
    <property type="component" value="Unassembled WGS sequence"/>
</dbReference>
<comment type="caution">
    <text evidence="2">The sequence shown here is derived from an EMBL/GenBank/DDBJ whole genome shotgun (WGS) entry which is preliminary data.</text>
</comment>
<name>A0ABU7YLN8_9GAMM</name>
<evidence type="ECO:0000313" key="3">
    <source>
        <dbReference type="Proteomes" id="UP001334501"/>
    </source>
</evidence>
<organism evidence="2 3">
    <name type="scientific">Lysobacter zhanggongensis</name>
    <dbReference type="NCBI Taxonomy" id="1774951"/>
    <lineage>
        <taxon>Bacteria</taxon>
        <taxon>Pseudomonadati</taxon>
        <taxon>Pseudomonadota</taxon>
        <taxon>Gammaproteobacteria</taxon>
        <taxon>Lysobacterales</taxon>
        <taxon>Lysobacteraceae</taxon>
        <taxon>Lysobacter</taxon>
    </lineage>
</organism>
<dbReference type="Pfam" id="PF05488">
    <property type="entry name" value="PAAR_motif"/>
    <property type="match status" value="1"/>
</dbReference>
<evidence type="ECO:0000313" key="2">
    <source>
        <dbReference type="EMBL" id="MEG3156489.1"/>
    </source>
</evidence>
<keyword evidence="3" id="KW-1185">Reference proteome</keyword>
<dbReference type="InterPro" id="IPR008727">
    <property type="entry name" value="PAAR_motif"/>
</dbReference>
<feature type="compositionally biased region" description="Polar residues" evidence="1">
    <location>
        <begin position="1"/>
        <end position="16"/>
    </location>
</feature>
<dbReference type="CDD" id="cd14744">
    <property type="entry name" value="PAAR_CT_2"/>
    <property type="match status" value="1"/>
</dbReference>
<feature type="compositionally biased region" description="Basic and acidic residues" evidence="1">
    <location>
        <begin position="20"/>
        <end position="30"/>
    </location>
</feature>
<accession>A0ABU7YLN8</accession>
<protein>
    <submittedName>
        <fullName evidence="2">PAAR domain-containing protein</fullName>
    </submittedName>
</protein>
<proteinExistence type="predicted"/>
<feature type="region of interest" description="Disordered" evidence="1">
    <location>
        <begin position="1"/>
        <end position="40"/>
    </location>
</feature>
<evidence type="ECO:0000256" key="1">
    <source>
        <dbReference type="SAM" id="MobiDB-lite"/>
    </source>
</evidence>
<dbReference type="EMBL" id="JAXGFO010000003">
    <property type="protein sequence ID" value="MEG3156489.1"/>
    <property type="molecule type" value="Genomic_DNA"/>
</dbReference>
<dbReference type="Gene3D" id="2.60.200.60">
    <property type="match status" value="1"/>
</dbReference>
<gene>
    <name evidence="2" type="ORF">SNE33_00980</name>
</gene>
<sequence length="397" mass="41049">MGDATSSGGQVVTGSPFTDIDGKPVARVNDKASCPKHQGTFPIVDGDPATIIDGEAVALHGSSLACGCKVLAVQQVRAFLDAGGGGGGSGGGSGGGQGATAGAAAAALTGAMAGASASPAFDEQIQFVGPSGAPLSNLGYRLHLADGSTAEGVTDADGRTGRVATAQAVGFQSAELLPPAGAQGCCVAAALPAQSVQVALSGAATNASAVGSSTHRVATKAEDRGLTSGEVAMLRQVFGSSVDYDSVKLHNHGYWMLFGFQPDDTATAPNGEIYLPAGLFKPDFSLEMDVHKRLLVHEMTHVWQYQLGYPVKRVRAPRPSMSYAYTLAAGRQLCDYNMEAQGNILADYFLVKFRNAQNEVYEARYARYPNVLRLYESVLAPFIASPAETSNLPKVTE</sequence>
<reference evidence="2 3" key="1">
    <citation type="journal article" date="2017" name="Curr. Microbiol.">
        <title>Lysobacter zhanggongensis sp. nov. Isolated from a Pit Mud.</title>
        <authorList>
            <person name="Zhang X.F."/>
            <person name="Wang H.H."/>
            <person name="Sun X.Y."/>
            <person name="Pan C.M."/>
        </authorList>
    </citation>
    <scope>NUCLEOTIDE SEQUENCE [LARGE SCALE GENOMIC DNA]</scope>
    <source>
        <strain evidence="2 3">ZGLJ7-1</strain>
    </source>
</reference>